<organism evidence="15 16">
    <name type="scientific">[Myrmecia] bisecta</name>
    <dbReference type="NCBI Taxonomy" id="41462"/>
    <lineage>
        <taxon>Eukaryota</taxon>
        <taxon>Viridiplantae</taxon>
        <taxon>Chlorophyta</taxon>
        <taxon>core chlorophytes</taxon>
        <taxon>Trebouxiophyceae</taxon>
        <taxon>Trebouxiales</taxon>
        <taxon>Trebouxiaceae</taxon>
        <taxon>Myrmecia</taxon>
    </lineage>
</organism>
<dbReference type="InterPro" id="IPR011545">
    <property type="entry name" value="DEAD/DEAH_box_helicase_dom"/>
</dbReference>
<dbReference type="Proteomes" id="UP001489004">
    <property type="component" value="Unassembled WGS sequence"/>
</dbReference>
<feature type="domain" description="Helicase ATP-binding" evidence="13">
    <location>
        <begin position="88"/>
        <end position="262"/>
    </location>
</feature>
<dbReference type="PROSITE" id="PS51192">
    <property type="entry name" value="HELICASE_ATP_BIND_1"/>
    <property type="match status" value="1"/>
</dbReference>
<dbReference type="CDD" id="cd18015">
    <property type="entry name" value="DEXHc_RecQ1"/>
    <property type="match status" value="1"/>
</dbReference>
<dbReference type="GO" id="GO:0005737">
    <property type="term" value="C:cytoplasm"/>
    <property type="evidence" value="ECO:0007669"/>
    <property type="project" value="TreeGrafter"/>
</dbReference>
<comment type="subcellular location">
    <subcellularLocation>
        <location evidence="10">Nucleus</location>
    </subcellularLocation>
</comment>
<evidence type="ECO:0000259" key="14">
    <source>
        <dbReference type="PROSITE" id="PS51194"/>
    </source>
</evidence>
<evidence type="ECO:0000256" key="11">
    <source>
        <dbReference type="SAM" id="Coils"/>
    </source>
</evidence>
<protein>
    <recommendedName>
        <fullName evidence="10">ATP-dependent DNA helicase</fullName>
        <ecNumber evidence="10">5.6.2.4</ecNumber>
    </recommendedName>
</protein>
<dbReference type="GO" id="GO:0016787">
    <property type="term" value="F:hydrolase activity"/>
    <property type="evidence" value="ECO:0007669"/>
    <property type="project" value="UniProtKB-KW"/>
</dbReference>
<evidence type="ECO:0000256" key="8">
    <source>
        <dbReference type="ARBA" id="ARBA00023235"/>
    </source>
</evidence>
<evidence type="ECO:0000259" key="13">
    <source>
        <dbReference type="PROSITE" id="PS51192"/>
    </source>
</evidence>
<keyword evidence="16" id="KW-1185">Reference proteome</keyword>
<dbReference type="SMART" id="SM00487">
    <property type="entry name" value="DEXDc"/>
    <property type="match status" value="1"/>
</dbReference>
<evidence type="ECO:0000256" key="4">
    <source>
        <dbReference type="ARBA" id="ARBA00022801"/>
    </source>
</evidence>
<dbReference type="InterPro" id="IPR036388">
    <property type="entry name" value="WH-like_DNA-bd_sf"/>
</dbReference>
<comment type="caution">
    <text evidence="15">The sequence shown here is derived from an EMBL/GenBank/DDBJ whole genome shotgun (WGS) entry which is preliminary data.</text>
</comment>
<dbReference type="GO" id="GO:0043138">
    <property type="term" value="F:3'-5' DNA helicase activity"/>
    <property type="evidence" value="ECO:0007669"/>
    <property type="project" value="UniProtKB-EC"/>
</dbReference>
<feature type="region of interest" description="Disordered" evidence="12">
    <location>
        <begin position="584"/>
        <end position="613"/>
    </location>
</feature>
<dbReference type="GO" id="GO:0005694">
    <property type="term" value="C:chromosome"/>
    <property type="evidence" value="ECO:0007669"/>
    <property type="project" value="TreeGrafter"/>
</dbReference>
<dbReference type="EMBL" id="JALJOR010000011">
    <property type="protein sequence ID" value="KAK9809014.1"/>
    <property type="molecule type" value="Genomic_DNA"/>
</dbReference>
<accession>A0AAW1PLS6</accession>
<keyword evidence="10" id="KW-0539">Nucleus</keyword>
<keyword evidence="8" id="KW-0413">Isomerase</keyword>
<keyword evidence="2" id="KW-0479">Metal-binding</keyword>
<dbReference type="GO" id="GO:0003677">
    <property type="term" value="F:DNA binding"/>
    <property type="evidence" value="ECO:0007669"/>
    <property type="project" value="UniProtKB-KW"/>
</dbReference>
<dbReference type="PANTHER" id="PTHR13710">
    <property type="entry name" value="DNA HELICASE RECQ FAMILY MEMBER"/>
    <property type="match status" value="1"/>
</dbReference>
<dbReference type="GO" id="GO:0046872">
    <property type="term" value="F:metal ion binding"/>
    <property type="evidence" value="ECO:0007669"/>
    <property type="project" value="UniProtKB-KW"/>
</dbReference>
<dbReference type="InterPro" id="IPR004589">
    <property type="entry name" value="DNA_helicase_ATP-dep_RecQ"/>
</dbReference>
<evidence type="ECO:0000256" key="7">
    <source>
        <dbReference type="ARBA" id="ARBA00023125"/>
    </source>
</evidence>
<evidence type="ECO:0000256" key="3">
    <source>
        <dbReference type="ARBA" id="ARBA00022741"/>
    </source>
</evidence>
<reference evidence="15 16" key="1">
    <citation type="journal article" date="2024" name="Nat. Commun.">
        <title>Phylogenomics reveals the evolutionary origins of lichenization in chlorophyte algae.</title>
        <authorList>
            <person name="Puginier C."/>
            <person name="Libourel C."/>
            <person name="Otte J."/>
            <person name="Skaloud P."/>
            <person name="Haon M."/>
            <person name="Grisel S."/>
            <person name="Petersen M."/>
            <person name="Berrin J.G."/>
            <person name="Delaux P.M."/>
            <person name="Dal Grande F."/>
            <person name="Keller J."/>
        </authorList>
    </citation>
    <scope>NUCLEOTIDE SEQUENCE [LARGE SCALE GENOMIC DNA]</scope>
    <source>
        <strain evidence="15 16">SAG 2043</strain>
    </source>
</reference>
<gene>
    <name evidence="15" type="ORF">WJX72_007915</name>
</gene>
<dbReference type="InterPro" id="IPR001650">
    <property type="entry name" value="Helicase_C-like"/>
</dbReference>
<dbReference type="Pfam" id="PF16124">
    <property type="entry name" value="RecQ_Zn_bind"/>
    <property type="match status" value="1"/>
</dbReference>
<evidence type="ECO:0000256" key="2">
    <source>
        <dbReference type="ARBA" id="ARBA00022723"/>
    </source>
</evidence>
<comment type="catalytic activity">
    <reaction evidence="10">
        <text>ATP + H2O = ADP + phosphate + H(+)</text>
        <dbReference type="Rhea" id="RHEA:13065"/>
        <dbReference type="ChEBI" id="CHEBI:15377"/>
        <dbReference type="ChEBI" id="CHEBI:15378"/>
        <dbReference type="ChEBI" id="CHEBI:30616"/>
        <dbReference type="ChEBI" id="CHEBI:43474"/>
        <dbReference type="ChEBI" id="CHEBI:456216"/>
    </reaction>
</comment>
<dbReference type="SUPFAM" id="SSF52540">
    <property type="entry name" value="P-loop containing nucleoside triphosphate hydrolases"/>
    <property type="match status" value="1"/>
</dbReference>
<feature type="coiled-coil region" evidence="11">
    <location>
        <begin position="11"/>
        <end position="38"/>
    </location>
</feature>
<keyword evidence="3 10" id="KW-0547">Nucleotide-binding</keyword>
<keyword evidence="4 10" id="KW-0378">Hydrolase</keyword>
<dbReference type="InterPro" id="IPR032284">
    <property type="entry name" value="RecQ_Zn-bd"/>
</dbReference>
<feature type="domain" description="Helicase C-terminal" evidence="14">
    <location>
        <begin position="286"/>
        <end position="435"/>
    </location>
</feature>
<dbReference type="Pfam" id="PF00270">
    <property type="entry name" value="DEAD"/>
    <property type="match status" value="1"/>
</dbReference>
<dbReference type="GO" id="GO:0005524">
    <property type="term" value="F:ATP binding"/>
    <property type="evidence" value="ECO:0007669"/>
    <property type="project" value="UniProtKB-KW"/>
</dbReference>
<evidence type="ECO:0000313" key="15">
    <source>
        <dbReference type="EMBL" id="KAK9809014.1"/>
    </source>
</evidence>
<dbReference type="AlphaFoldDB" id="A0AAW1PLS6"/>
<evidence type="ECO:0000256" key="12">
    <source>
        <dbReference type="SAM" id="MobiDB-lite"/>
    </source>
</evidence>
<evidence type="ECO:0000313" key="16">
    <source>
        <dbReference type="Proteomes" id="UP001489004"/>
    </source>
</evidence>
<dbReference type="FunFam" id="3.40.50.300:FF:001544">
    <property type="entry name" value="ATP-dependent DNA helicase"/>
    <property type="match status" value="1"/>
</dbReference>
<dbReference type="InterPro" id="IPR027417">
    <property type="entry name" value="P-loop_NTPase"/>
</dbReference>
<name>A0AAW1PLS6_9CHLO</name>
<comment type="similarity">
    <text evidence="1 10">Belongs to the helicase family. RecQ subfamily.</text>
</comment>
<dbReference type="Pfam" id="PF00271">
    <property type="entry name" value="Helicase_C"/>
    <property type="match status" value="1"/>
</dbReference>
<sequence>MSQTATPAEELLLVTDELDQVEEQIEQLLARQHQLQAHKEQLLRITEADRRAPRADWHGTFTWDADVQQTLQDTFSLQAFRPLQREVINASMQGRDVLCLLPSGGGKSLCYQLPALVGGGVTLVVSPLLSLIQDQVHGLRLLGIPAISLTSLTPKEEVAEVYKQIDNDKELRLLYATPERVVSAKRFMSKLEKLYKAGRLARIAIDEAHCCSQWGNDFRPDYKKLGVLKQQFPDVPILALTATATDRVCDDLRTILRIEGCESFRSSINRPNLFYEVRQKASTAAQVTADIVSWIQANYASGESGIVYCLTRKDCETLTGELQAAGLACGFYHADMDPHQREHIHQQWSAGTLQVIVATIAFGMGINKVDVRFVIHHSLSKSLENLYQESGRAGRDLKPAHCLLFYRFSDVLRQAAIVAYEANWQPNLYSVMRYASALSTCRRVIVGRHFGEAPAECSAMCDCCARGAPVVKKDVTGAAVAVVDALASLPTADKRATLLQLIDRWRASKVPAEAKAAKAMSRDENERLIAQLVYEDYLQMDFGFTAYATNAYLKASPKAAQLTAGKKTVYMECVEVQADEAAGQHAQRSAGEVIELASSEDEDFQPATKRGRS</sequence>
<evidence type="ECO:0000256" key="6">
    <source>
        <dbReference type="ARBA" id="ARBA00022840"/>
    </source>
</evidence>
<dbReference type="GO" id="GO:0016592">
    <property type="term" value="C:mediator complex"/>
    <property type="evidence" value="ECO:0007669"/>
    <property type="project" value="TreeGrafter"/>
</dbReference>
<dbReference type="PROSITE" id="PS51194">
    <property type="entry name" value="HELICASE_CTER"/>
    <property type="match status" value="1"/>
</dbReference>
<dbReference type="EC" id="5.6.2.4" evidence="10"/>
<evidence type="ECO:0000256" key="1">
    <source>
        <dbReference type="ARBA" id="ARBA00005446"/>
    </source>
</evidence>
<proteinExistence type="inferred from homology"/>
<evidence type="ECO:0000256" key="10">
    <source>
        <dbReference type="RuleBase" id="RU364117"/>
    </source>
</evidence>
<dbReference type="InterPro" id="IPR014001">
    <property type="entry name" value="Helicase_ATP-bd"/>
</dbReference>
<dbReference type="NCBIfam" id="TIGR00614">
    <property type="entry name" value="recQ_fam"/>
    <property type="match status" value="1"/>
</dbReference>
<keyword evidence="11" id="KW-0175">Coiled coil</keyword>
<keyword evidence="7" id="KW-0238">DNA-binding</keyword>
<evidence type="ECO:0000256" key="9">
    <source>
        <dbReference type="ARBA" id="ARBA00034617"/>
    </source>
</evidence>
<dbReference type="SMART" id="SM00490">
    <property type="entry name" value="HELICc"/>
    <property type="match status" value="1"/>
</dbReference>
<dbReference type="PANTHER" id="PTHR13710:SF105">
    <property type="entry name" value="ATP-DEPENDENT DNA HELICASE Q1"/>
    <property type="match status" value="1"/>
</dbReference>
<keyword evidence="6 10" id="KW-0067">ATP-binding</keyword>
<comment type="catalytic activity">
    <reaction evidence="9 10">
        <text>Couples ATP hydrolysis with the unwinding of duplex DNA by translocating in the 3'-5' direction.</text>
        <dbReference type="EC" id="5.6.2.4"/>
    </reaction>
</comment>
<evidence type="ECO:0000256" key="5">
    <source>
        <dbReference type="ARBA" id="ARBA00022806"/>
    </source>
</evidence>
<keyword evidence="5 10" id="KW-0347">Helicase</keyword>
<dbReference type="FunFam" id="3.40.50.300:FF:001975">
    <property type="entry name" value="ATP-dependent DNA helicase"/>
    <property type="match status" value="1"/>
</dbReference>
<dbReference type="Gene3D" id="1.10.10.10">
    <property type="entry name" value="Winged helix-like DNA-binding domain superfamily/Winged helix DNA-binding domain"/>
    <property type="match status" value="1"/>
</dbReference>
<dbReference type="CDD" id="cd18794">
    <property type="entry name" value="SF2_C_RecQ"/>
    <property type="match status" value="1"/>
</dbReference>
<dbReference type="Gene3D" id="3.40.50.300">
    <property type="entry name" value="P-loop containing nucleotide triphosphate hydrolases"/>
    <property type="match status" value="2"/>
</dbReference>
<dbReference type="GO" id="GO:0000724">
    <property type="term" value="P:double-strand break repair via homologous recombination"/>
    <property type="evidence" value="ECO:0007669"/>
    <property type="project" value="TreeGrafter"/>
</dbReference>
<dbReference type="GO" id="GO:0009378">
    <property type="term" value="F:four-way junction helicase activity"/>
    <property type="evidence" value="ECO:0007669"/>
    <property type="project" value="TreeGrafter"/>
</dbReference>